<dbReference type="EMBL" id="JAOPJF010000006">
    <property type="protein sequence ID" value="KAK1148791.1"/>
    <property type="molecule type" value="Genomic_DNA"/>
</dbReference>
<proteinExistence type="predicted"/>
<evidence type="ECO:0000313" key="1">
    <source>
        <dbReference type="EMBL" id="KAK1148791.1"/>
    </source>
</evidence>
<organism evidence="1 2">
    <name type="scientific">Aspergillus melleus</name>
    <dbReference type="NCBI Taxonomy" id="138277"/>
    <lineage>
        <taxon>Eukaryota</taxon>
        <taxon>Fungi</taxon>
        <taxon>Dikarya</taxon>
        <taxon>Ascomycota</taxon>
        <taxon>Pezizomycotina</taxon>
        <taxon>Eurotiomycetes</taxon>
        <taxon>Eurotiomycetidae</taxon>
        <taxon>Eurotiales</taxon>
        <taxon>Aspergillaceae</taxon>
        <taxon>Aspergillus</taxon>
        <taxon>Aspergillus subgen. Circumdati</taxon>
    </lineage>
</organism>
<dbReference type="Proteomes" id="UP001177260">
    <property type="component" value="Unassembled WGS sequence"/>
</dbReference>
<accession>A0ACC3BE21</accession>
<sequence length="755" mass="83516">MRGKWLGALQVYRKFNEGESVQYMLDHRADAKPFPTTRIDDLSLPKRFTWATGRPKPVGPPKICITSASIVVGINIILTIIAFSIGYSKYSPSGFVTVPLYIGSCTLSKNWSIGLHLLINALGTAMLAASNYCAQYLAAPTREDVDQAHSQGSWMDIGIPSLRNIRKMKWQNKVLWIVLMVTSLPNHLIYNSVILNARSSNEYTVMVGPRDYDGSKPLNVSDEVASCFPKKLGQSYNQFNAEMETGNYEVLTREQCMKKLAVNFPSGQGTVMVLSNNLTSDEQYPLASAGLGNAIYDLSMDWPSYQWMCAGTTPDGCPVAEMEENIDNWSVSAVPWLGSNWRVTVPAQHGQTVAYTKSNYTGCPHWANMTYCDDLTQVSYIAWEYGGASAHNFNSSLHDPHQWNNPGWAAEVRFEQAKATCRPTYTSTHVGNTGDSYTVDGCLSMHVAERCQLVFIPSFAIVVIGCGVIKLACIALIAHRASTKKLLTVGDAIASFLTHPDHHTAGQCLTSKSDWKVGSPIWRGQEHHLRVSTRSRKLSNKSKWWWQAGSTELWFLTISLCSATLGAAGYLLDQGLHDNRLQMLGGSGIKSLWNLGLGTMSFATTIARTKSSMMANVLLANVPQLLVSFSYYFYNALVTSMIVSNEYDRYAIGTPTTDIVGNPTMRPNKALRVSSHAQGVQRVSYFLGLPTRYSLPLMATYALLHWLVSQSLFYIRVLFYDIHGRYVESADINACGWSPMAIIFAIAVGGLMVLL</sequence>
<gene>
    <name evidence="1" type="ORF">N8T08_008676</name>
</gene>
<keyword evidence="2" id="KW-1185">Reference proteome</keyword>
<comment type="caution">
    <text evidence="1">The sequence shown here is derived from an EMBL/GenBank/DDBJ whole genome shotgun (WGS) entry which is preliminary data.</text>
</comment>
<name>A0ACC3BE21_9EURO</name>
<protein>
    <submittedName>
        <fullName evidence="1">Uncharacterized protein</fullName>
    </submittedName>
</protein>
<evidence type="ECO:0000313" key="2">
    <source>
        <dbReference type="Proteomes" id="UP001177260"/>
    </source>
</evidence>
<reference evidence="1 2" key="1">
    <citation type="journal article" date="2023" name="ACS Omega">
        <title>Identification of the Neoaspergillic Acid Biosynthesis Gene Cluster by Establishing an In Vitro CRISPR-Ribonucleoprotein Genetic System in Aspergillus melleus.</title>
        <authorList>
            <person name="Yuan B."/>
            <person name="Grau M.F."/>
            <person name="Murata R.M."/>
            <person name="Torok T."/>
            <person name="Venkateswaran K."/>
            <person name="Stajich J.E."/>
            <person name="Wang C.C.C."/>
        </authorList>
    </citation>
    <scope>NUCLEOTIDE SEQUENCE [LARGE SCALE GENOMIC DNA]</scope>
    <source>
        <strain evidence="1 2">IMV 1140</strain>
    </source>
</reference>